<feature type="non-terminal residue" evidence="1">
    <location>
        <position position="231"/>
    </location>
</feature>
<evidence type="ECO:0000313" key="1">
    <source>
        <dbReference type="EMBL" id="GAJ05983.1"/>
    </source>
</evidence>
<accession>X1TL06</accession>
<organism evidence="1">
    <name type="scientific">marine sediment metagenome</name>
    <dbReference type="NCBI Taxonomy" id="412755"/>
    <lineage>
        <taxon>unclassified sequences</taxon>
        <taxon>metagenomes</taxon>
        <taxon>ecological metagenomes</taxon>
    </lineage>
</organism>
<gene>
    <name evidence="1" type="ORF">S12H4_53924</name>
</gene>
<protein>
    <submittedName>
        <fullName evidence="1">Uncharacterized protein</fullName>
    </submittedName>
</protein>
<dbReference type="EMBL" id="BARW01034398">
    <property type="protein sequence ID" value="GAJ05983.1"/>
    <property type="molecule type" value="Genomic_DNA"/>
</dbReference>
<feature type="non-terminal residue" evidence="1">
    <location>
        <position position="1"/>
    </location>
</feature>
<sequence>VALSHLYGKYLAGVLAQQYPQYFNMTFYNQPHEYVDYIRESLMLDERNSNHYRNEAADCDYIYGLPSYNGRPPTIDQLHNSFNSFAGKHNVRIFPHPYNYSLLPFSPHFDSCDPACYNLDTWQDEFHALDTLDEVDISYFPGNQLDLKLMLDIPAKLSCTKWEGKELFEHGRQSIYTRNDSQYKILYYLWRDDFTQRQAILLTFKWVKENYYDIDKYVRDYPKMLKEEIDR</sequence>
<reference evidence="1" key="1">
    <citation type="journal article" date="2014" name="Front. Microbiol.">
        <title>High frequency of phylogenetically diverse reductive dehalogenase-homologous genes in deep subseafloor sedimentary metagenomes.</title>
        <authorList>
            <person name="Kawai M."/>
            <person name="Futagami T."/>
            <person name="Toyoda A."/>
            <person name="Takaki Y."/>
            <person name="Nishi S."/>
            <person name="Hori S."/>
            <person name="Arai W."/>
            <person name="Tsubouchi T."/>
            <person name="Morono Y."/>
            <person name="Uchiyama I."/>
            <person name="Ito T."/>
            <person name="Fujiyama A."/>
            <person name="Inagaki F."/>
            <person name="Takami H."/>
        </authorList>
    </citation>
    <scope>NUCLEOTIDE SEQUENCE</scope>
    <source>
        <strain evidence="1">Expedition CK06-06</strain>
    </source>
</reference>
<name>X1TL06_9ZZZZ</name>
<dbReference type="AlphaFoldDB" id="X1TL06"/>
<comment type="caution">
    <text evidence="1">The sequence shown here is derived from an EMBL/GenBank/DDBJ whole genome shotgun (WGS) entry which is preliminary data.</text>
</comment>
<proteinExistence type="predicted"/>